<dbReference type="InterPro" id="IPR013355">
    <property type="entry name" value="Pilus_4_PilQ"/>
</dbReference>
<evidence type="ECO:0000256" key="5">
    <source>
        <dbReference type="ARBA" id="ARBA00022927"/>
    </source>
</evidence>
<organism evidence="12 13">
    <name type="scientific">Thiothrix caldifontis</name>
    <dbReference type="NCBI Taxonomy" id="525918"/>
    <lineage>
        <taxon>Bacteria</taxon>
        <taxon>Pseudomonadati</taxon>
        <taxon>Pseudomonadota</taxon>
        <taxon>Gammaproteobacteria</taxon>
        <taxon>Thiotrichales</taxon>
        <taxon>Thiotrichaceae</taxon>
        <taxon>Thiothrix</taxon>
    </lineage>
</organism>
<keyword evidence="3 8" id="KW-0813">Transport</keyword>
<evidence type="ECO:0000256" key="8">
    <source>
        <dbReference type="RuleBase" id="RU004004"/>
    </source>
</evidence>
<feature type="domain" description="Secretin/TonB short N-terminal" evidence="11">
    <location>
        <begin position="413"/>
        <end position="461"/>
    </location>
</feature>
<dbReference type="Gene3D" id="3.30.1370.130">
    <property type="match status" value="1"/>
</dbReference>
<protein>
    <submittedName>
        <fullName evidence="12">Type IV pilus assembly protein PilQ</fullName>
    </submittedName>
</protein>
<evidence type="ECO:0000256" key="3">
    <source>
        <dbReference type="ARBA" id="ARBA00022448"/>
    </source>
</evidence>
<dbReference type="InterPro" id="IPR011662">
    <property type="entry name" value="Secretin/TonB_short_N"/>
</dbReference>
<dbReference type="Pfam" id="PF00263">
    <property type="entry name" value="Secretin"/>
    <property type="match status" value="1"/>
</dbReference>
<evidence type="ECO:0000259" key="11">
    <source>
        <dbReference type="SMART" id="SM00965"/>
    </source>
</evidence>
<sequence length="817" mass="87620">MKTIKQSVALAILMACTPASSLVLAADKQLQNITAHAAGNKTEIQLQFSSPVELPKGFLMENPSRLVFDFPATEVAPNTRSKAINLGQVQTIDAANNKGKARVVVHLNGLVDHTVESRGNTVVMLFDNAGNKHDQKTPAPTMQRSGKAAPDSLTPPTFEIPPQPQTPAKSPTVETQNLASLPPANKALPLPELPIPQALPTDYAWYTPPNTTAPVTTPAPAPVNKTVVTAPKPATAPVVAKPVMAKAPTAAPLPPVQAPTLVNAASQLQGVDFRREPDGGGRVIINLPSANTQVSDSKSGNTITVTLADVDVPSDLQKRMDVMDFGTPVSGIDVTQRNDGARIRIANHEGFEHRIKRNGNEYIVYIDKLKVSAEEKLAGEQKKKNFTGEKLSLNFQDIEVRAVLQLLADFTDKNIVVSDTVAGNITVRLKDVPWDQALDIVLESKNLAMRENGNVIWVAPAAELTAKEQQELQSIKAKQELEPLVTEYIAINFAKATELSALIEKSQGEDKQSLLSPRGKVSVDERTNTLLVQDTATQVKAIRDLVKALDVPVEQVLIESRIVIANDTFGKELGARFGVTPTWINKDTIGIGTGHLGSGTDDYWESATKALADTTGESTITIPGLSDRLSVNLPVTGAIGSYGFSILSKDFLVDLELSASQAESKSETISSPRVITSNQTKALIEQGVEIPYLQASSSGAANVAFKKAVLSLEVTPQITPDEHISMDLKVNQDTVGQIFSGVPSINTREVQTKVLVENGQTVVLGGVHEEESLSGTTKVPVLGDVPVLGRLFRTDNNSNKNRELLIFVTPKIVDGKS</sequence>
<dbReference type="NCBIfam" id="TIGR02515">
    <property type="entry name" value="IV_pilus_PilQ"/>
    <property type="match status" value="1"/>
</dbReference>
<evidence type="ECO:0000313" key="13">
    <source>
        <dbReference type="Proteomes" id="UP000199397"/>
    </source>
</evidence>
<dbReference type="Gene3D" id="2.60.40.3470">
    <property type="match status" value="1"/>
</dbReference>
<dbReference type="PROSITE" id="PS00875">
    <property type="entry name" value="T2SP_D"/>
    <property type="match status" value="1"/>
</dbReference>
<feature type="signal peptide" evidence="10">
    <location>
        <begin position="1"/>
        <end position="25"/>
    </location>
</feature>
<comment type="subcellular location">
    <subcellularLocation>
        <location evidence="1 8">Cell outer membrane</location>
    </subcellularLocation>
</comment>
<dbReference type="Pfam" id="PF07660">
    <property type="entry name" value="STN"/>
    <property type="match status" value="1"/>
</dbReference>
<reference evidence="12 13" key="1">
    <citation type="submission" date="2016-10" db="EMBL/GenBank/DDBJ databases">
        <authorList>
            <person name="de Groot N.N."/>
        </authorList>
    </citation>
    <scope>NUCLEOTIDE SEQUENCE [LARGE SCALE GENOMIC DNA]</scope>
    <source>
        <strain evidence="12 13">DSM 21228</strain>
    </source>
</reference>
<evidence type="ECO:0000256" key="10">
    <source>
        <dbReference type="SAM" id="SignalP"/>
    </source>
</evidence>
<dbReference type="Proteomes" id="UP000199397">
    <property type="component" value="Unassembled WGS sequence"/>
</dbReference>
<dbReference type="PRINTS" id="PR00811">
    <property type="entry name" value="BCTERIALGSPD"/>
</dbReference>
<accession>A0A1H4E8J5</accession>
<evidence type="ECO:0000256" key="7">
    <source>
        <dbReference type="ARBA" id="ARBA00023237"/>
    </source>
</evidence>
<keyword evidence="6" id="KW-0472">Membrane</keyword>
<proteinExistence type="inferred from homology"/>
<dbReference type="Gene3D" id="2.60.40.3500">
    <property type="match status" value="1"/>
</dbReference>
<dbReference type="Gene3D" id="3.30.1370.120">
    <property type="match status" value="1"/>
</dbReference>
<dbReference type="OrthoDB" id="9775455at2"/>
<dbReference type="RefSeq" id="WP_093069128.1">
    <property type="nucleotide sequence ID" value="NZ_FNQP01000014.1"/>
</dbReference>
<feature type="chain" id="PRO_5011558784" evidence="10">
    <location>
        <begin position="26"/>
        <end position="817"/>
    </location>
</feature>
<dbReference type="PANTHER" id="PTHR30604">
    <property type="entry name" value="PROTEIN TRANSPORT PROTEIN HOFQ"/>
    <property type="match status" value="1"/>
</dbReference>
<evidence type="ECO:0000256" key="2">
    <source>
        <dbReference type="ARBA" id="ARBA00006304"/>
    </source>
</evidence>
<dbReference type="PANTHER" id="PTHR30604:SF1">
    <property type="entry name" value="DNA UTILIZATION PROTEIN HOFQ"/>
    <property type="match status" value="1"/>
</dbReference>
<evidence type="ECO:0000313" key="12">
    <source>
        <dbReference type="EMBL" id="SEA81394.1"/>
    </source>
</evidence>
<dbReference type="EMBL" id="FNQP01000014">
    <property type="protein sequence ID" value="SEA81394.1"/>
    <property type="molecule type" value="Genomic_DNA"/>
</dbReference>
<keyword evidence="13" id="KW-1185">Reference proteome</keyword>
<dbReference type="InterPro" id="IPR005644">
    <property type="entry name" value="NolW-like"/>
</dbReference>
<feature type="region of interest" description="Disordered" evidence="9">
    <location>
        <begin position="130"/>
        <end position="174"/>
    </location>
</feature>
<dbReference type="InterPro" id="IPR004845">
    <property type="entry name" value="T2SS_GspD_CS"/>
</dbReference>
<evidence type="ECO:0000256" key="1">
    <source>
        <dbReference type="ARBA" id="ARBA00004442"/>
    </source>
</evidence>
<gene>
    <name evidence="12" type="ORF">SAMN05660964_02512</name>
</gene>
<dbReference type="InterPro" id="IPR038591">
    <property type="entry name" value="NolW-like_sf"/>
</dbReference>
<evidence type="ECO:0000256" key="9">
    <source>
        <dbReference type="SAM" id="MobiDB-lite"/>
    </source>
</evidence>
<evidence type="ECO:0000256" key="4">
    <source>
        <dbReference type="ARBA" id="ARBA00022729"/>
    </source>
</evidence>
<keyword evidence="5" id="KW-0653">Protein transport</keyword>
<dbReference type="GO" id="GO:0009306">
    <property type="term" value="P:protein secretion"/>
    <property type="evidence" value="ECO:0007669"/>
    <property type="project" value="InterPro"/>
</dbReference>
<name>A0A1H4E8J5_9GAMM</name>
<dbReference type="InterPro" id="IPR051808">
    <property type="entry name" value="Type_IV_pilus_biogenesis"/>
</dbReference>
<dbReference type="AlphaFoldDB" id="A0A1H4E8J5"/>
<dbReference type="InterPro" id="IPR004846">
    <property type="entry name" value="T2SS/T3SS_dom"/>
</dbReference>
<dbReference type="STRING" id="525918.SAMN05660964_02512"/>
<dbReference type="InterPro" id="IPR001775">
    <property type="entry name" value="GspD/PilQ"/>
</dbReference>
<dbReference type="SMART" id="SM00965">
    <property type="entry name" value="STN"/>
    <property type="match status" value="1"/>
</dbReference>
<keyword evidence="7" id="KW-0998">Cell outer membrane</keyword>
<dbReference type="InterPro" id="IPR021731">
    <property type="entry name" value="AMIN_dom"/>
</dbReference>
<keyword evidence="4 10" id="KW-0732">Signal</keyword>
<comment type="similarity">
    <text evidence="2">Belongs to the bacterial secretin family. PilQ subfamily.</text>
</comment>
<dbReference type="Pfam" id="PF03958">
    <property type="entry name" value="Secretin_N"/>
    <property type="match status" value="1"/>
</dbReference>
<evidence type="ECO:0000256" key="6">
    <source>
        <dbReference type="ARBA" id="ARBA00023136"/>
    </source>
</evidence>
<dbReference type="Pfam" id="PF11741">
    <property type="entry name" value="AMIN"/>
    <property type="match status" value="2"/>
</dbReference>
<dbReference type="PROSITE" id="PS51257">
    <property type="entry name" value="PROKAR_LIPOPROTEIN"/>
    <property type="match status" value="1"/>
</dbReference>
<dbReference type="GO" id="GO:0009279">
    <property type="term" value="C:cell outer membrane"/>
    <property type="evidence" value="ECO:0007669"/>
    <property type="project" value="UniProtKB-SubCell"/>
</dbReference>